<name>A0A8S2DKB5_9BILA</name>
<feature type="region of interest" description="Disordered" evidence="1">
    <location>
        <begin position="1"/>
        <end position="23"/>
    </location>
</feature>
<gene>
    <name evidence="2" type="ORF">OVA965_LOCUS12691</name>
    <name evidence="3" type="ORF">TMI583_LOCUS12696</name>
</gene>
<feature type="compositionally biased region" description="Basic and acidic residues" evidence="1">
    <location>
        <begin position="1"/>
        <end position="13"/>
    </location>
</feature>
<organism evidence="2 4">
    <name type="scientific">Didymodactylos carnosus</name>
    <dbReference type="NCBI Taxonomy" id="1234261"/>
    <lineage>
        <taxon>Eukaryota</taxon>
        <taxon>Metazoa</taxon>
        <taxon>Spiralia</taxon>
        <taxon>Gnathifera</taxon>
        <taxon>Rotifera</taxon>
        <taxon>Eurotatoria</taxon>
        <taxon>Bdelloidea</taxon>
        <taxon>Philodinida</taxon>
        <taxon>Philodinidae</taxon>
        <taxon>Didymodactylos</taxon>
    </lineage>
</organism>
<dbReference type="Proteomes" id="UP000682733">
    <property type="component" value="Unassembled WGS sequence"/>
</dbReference>
<dbReference type="EMBL" id="CAJOBA010005161">
    <property type="protein sequence ID" value="CAF3734883.1"/>
    <property type="molecule type" value="Genomic_DNA"/>
</dbReference>
<dbReference type="AlphaFoldDB" id="A0A8S2DKB5"/>
<comment type="caution">
    <text evidence="2">The sequence shown here is derived from an EMBL/GenBank/DDBJ whole genome shotgun (WGS) entry which is preliminary data.</text>
</comment>
<accession>A0A8S2DKB5</accession>
<proteinExistence type="predicted"/>
<reference evidence="2" key="1">
    <citation type="submission" date="2021-02" db="EMBL/GenBank/DDBJ databases">
        <authorList>
            <person name="Nowell W R."/>
        </authorList>
    </citation>
    <scope>NUCLEOTIDE SEQUENCE</scope>
</reference>
<protein>
    <submittedName>
        <fullName evidence="2">Uncharacterized protein</fullName>
    </submittedName>
</protein>
<evidence type="ECO:0000256" key="1">
    <source>
        <dbReference type="SAM" id="MobiDB-lite"/>
    </source>
</evidence>
<evidence type="ECO:0000313" key="2">
    <source>
        <dbReference type="EMBL" id="CAF0962143.1"/>
    </source>
</evidence>
<dbReference type="EMBL" id="CAJNOK010005155">
    <property type="protein sequence ID" value="CAF0962143.1"/>
    <property type="molecule type" value="Genomic_DNA"/>
</dbReference>
<evidence type="ECO:0000313" key="4">
    <source>
        <dbReference type="Proteomes" id="UP000677228"/>
    </source>
</evidence>
<sequence>MRRSNSEHNHDNRASSTRAPSPVRDIVKKSVAAELTQSQTRRAIQNECTSDVPSTQISSLLKYRRSVSRPNVRSIDDFRVWCEQHSLPSDQVAIHTPFVSKFYINSCDDIFIFLTTRKLISVGALSSLLLVDATFKLNYYDFRSNLKTYVCKHAIGLMMHFGCYIAKDPAKLQNFQKRHGRPRKVGNALSGV</sequence>
<dbReference type="Proteomes" id="UP000677228">
    <property type="component" value="Unassembled WGS sequence"/>
</dbReference>
<evidence type="ECO:0000313" key="3">
    <source>
        <dbReference type="EMBL" id="CAF3734883.1"/>
    </source>
</evidence>